<comment type="caution">
    <text evidence="2">The sequence shown here is derived from an EMBL/GenBank/DDBJ whole genome shotgun (WGS) entry which is preliminary data.</text>
</comment>
<dbReference type="EMBL" id="PGGS01000191">
    <property type="protein sequence ID" value="PNH07210.1"/>
    <property type="molecule type" value="Genomic_DNA"/>
</dbReference>
<name>A0A2J8A3V6_9CHLO</name>
<protein>
    <recommendedName>
        <fullName evidence="1">Complex 1 LYR protein domain-containing protein</fullName>
    </recommendedName>
</protein>
<accession>A0A2J8A3V6</accession>
<evidence type="ECO:0000259" key="1">
    <source>
        <dbReference type="Pfam" id="PF05347"/>
    </source>
</evidence>
<dbReference type="OrthoDB" id="74240at2759"/>
<dbReference type="GO" id="GO:0005739">
    <property type="term" value="C:mitochondrion"/>
    <property type="evidence" value="ECO:0007669"/>
    <property type="project" value="GOC"/>
</dbReference>
<dbReference type="InterPro" id="IPR045298">
    <property type="entry name" value="Complex1_LYR_LYRM7"/>
</dbReference>
<dbReference type="PANTHER" id="PTHR47484:SF1">
    <property type="entry name" value="COMPLEX 1 PROTEIN CONTAINING PROTEIN, EXPRESSED"/>
    <property type="match status" value="1"/>
</dbReference>
<gene>
    <name evidence="2" type="ORF">TSOC_006313</name>
</gene>
<dbReference type="CDD" id="cd20267">
    <property type="entry name" value="Complex1_LYR_LYRM7"/>
    <property type="match status" value="1"/>
</dbReference>
<reference evidence="2 3" key="1">
    <citation type="journal article" date="2017" name="Mol. Biol. Evol.">
        <title>The 4-celled Tetrabaena socialis nuclear genome reveals the essential components for genetic control of cell number at the origin of multicellularity in the volvocine lineage.</title>
        <authorList>
            <person name="Featherston J."/>
            <person name="Arakaki Y."/>
            <person name="Hanschen E.R."/>
            <person name="Ferris P.J."/>
            <person name="Michod R.E."/>
            <person name="Olson B.J.S.C."/>
            <person name="Nozaki H."/>
            <person name="Durand P.M."/>
        </authorList>
    </citation>
    <scope>NUCLEOTIDE SEQUENCE [LARGE SCALE GENOMIC DNA]</scope>
    <source>
        <strain evidence="2 3">NIES-571</strain>
    </source>
</reference>
<dbReference type="GO" id="GO:0034551">
    <property type="term" value="P:mitochondrial respiratory chain complex III assembly"/>
    <property type="evidence" value="ECO:0007669"/>
    <property type="project" value="InterPro"/>
</dbReference>
<sequence length="161" mass="17994">MCGFMYNSMLRCALLRLPSSVLRPPSCVRSISEEQLGASADHVADLFERNLLKASRKKPDEPPRILTTRREALSLYREILRYSNLFAWTDDKGRPWRDVIRSSARQEFEAARFEPDPELINKLIITGRDCVQRTVDSMAARAKQLTAGESGLGGGGRGAAP</sequence>
<evidence type="ECO:0000313" key="3">
    <source>
        <dbReference type="Proteomes" id="UP000236333"/>
    </source>
</evidence>
<dbReference type="AlphaFoldDB" id="A0A2J8A3V6"/>
<feature type="domain" description="Complex 1 LYR protein" evidence="1">
    <location>
        <begin position="70"/>
        <end position="129"/>
    </location>
</feature>
<dbReference type="Pfam" id="PF05347">
    <property type="entry name" value="Complex1_LYR"/>
    <property type="match status" value="1"/>
</dbReference>
<evidence type="ECO:0000313" key="2">
    <source>
        <dbReference type="EMBL" id="PNH07210.1"/>
    </source>
</evidence>
<keyword evidence="3" id="KW-1185">Reference proteome</keyword>
<dbReference type="Proteomes" id="UP000236333">
    <property type="component" value="Unassembled WGS sequence"/>
</dbReference>
<proteinExistence type="predicted"/>
<organism evidence="2 3">
    <name type="scientific">Tetrabaena socialis</name>
    <dbReference type="NCBI Taxonomy" id="47790"/>
    <lineage>
        <taxon>Eukaryota</taxon>
        <taxon>Viridiplantae</taxon>
        <taxon>Chlorophyta</taxon>
        <taxon>core chlorophytes</taxon>
        <taxon>Chlorophyceae</taxon>
        <taxon>CS clade</taxon>
        <taxon>Chlamydomonadales</taxon>
        <taxon>Tetrabaenaceae</taxon>
        <taxon>Tetrabaena</taxon>
    </lineage>
</organism>
<dbReference type="PANTHER" id="PTHR47484">
    <property type="entry name" value="COMPLEX 1 PROTEIN CONTAINING PROTEIN, EXPRESSED"/>
    <property type="match status" value="1"/>
</dbReference>
<dbReference type="InterPro" id="IPR008011">
    <property type="entry name" value="Complex1_LYR_dom"/>
</dbReference>